<protein>
    <submittedName>
        <fullName evidence="1">RNA-directed DNA polymerase, eukaryota, reverse transcriptase zinc-binding domain protein</fullName>
    </submittedName>
</protein>
<keyword evidence="1" id="KW-0548">Nucleotidyltransferase</keyword>
<dbReference type="InterPro" id="IPR036691">
    <property type="entry name" value="Endo/exonu/phosph_ase_sf"/>
</dbReference>
<dbReference type="GO" id="GO:0003964">
    <property type="term" value="F:RNA-directed DNA polymerase activity"/>
    <property type="evidence" value="ECO:0007669"/>
    <property type="project" value="UniProtKB-KW"/>
</dbReference>
<dbReference type="Gene3D" id="3.60.10.10">
    <property type="entry name" value="Endonuclease/exonuclease/phosphatase"/>
    <property type="match status" value="1"/>
</dbReference>
<gene>
    <name evidence="1" type="ORF">Tci_886186</name>
</gene>
<accession>A0A699TVV3</accession>
<dbReference type="SUPFAM" id="SSF56219">
    <property type="entry name" value="DNase I-like"/>
    <property type="match status" value="1"/>
</dbReference>
<dbReference type="EMBL" id="BKCJ011277907">
    <property type="protein sequence ID" value="GFD14217.1"/>
    <property type="molecule type" value="Genomic_DNA"/>
</dbReference>
<comment type="caution">
    <text evidence="1">The sequence shown here is derived from an EMBL/GenBank/DDBJ whole genome shotgun (WGS) entry which is preliminary data.</text>
</comment>
<keyword evidence="1" id="KW-0695">RNA-directed DNA polymerase</keyword>
<proteinExistence type="predicted"/>
<reference evidence="1" key="1">
    <citation type="journal article" date="2019" name="Sci. Rep.">
        <title>Draft genome of Tanacetum cinerariifolium, the natural source of mosquito coil.</title>
        <authorList>
            <person name="Yamashiro T."/>
            <person name="Shiraishi A."/>
            <person name="Satake H."/>
            <person name="Nakayama K."/>
        </authorList>
    </citation>
    <scope>NUCLEOTIDE SEQUENCE</scope>
</reference>
<sequence length="98" mass="11218">MHVQVNTQADHKTLFCSFVYANNYYIEHRVLWSNLIGHAGLMRNNPWVLSGDFKAALNLEDNSAGGYEPNVAMREFKECVQDMEVADVNSTGHHFTWN</sequence>
<name>A0A699TVV3_TANCI</name>
<organism evidence="1">
    <name type="scientific">Tanacetum cinerariifolium</name>
    <name type="common">Dalmatian daisy</name>
    <name type="synonym">Chrysanthemum cinerariifolium</name>
    <dbReference type="NCBI Taxonomy" id="118510"/>
    <lineage>
        <taxon>Eukaryota</taxon>
        <taxon>Viridiplantae</taxon>
        <taxon>Streptophyta</taxon>
        <taxon>Embryophyta</taxon>
        <taxon>Tracheophyta</taxon>
        <taxon>Spermatophyta</taxon>
        <taxon>Magnoliopsida</taxon>
        <taxon>eudicotyledons</taxon>
        <taxon>Gunneridae</taxon>
        <taxon>Pentapetalae</taxon>
        <taxon>asterids</taxon>
        <taxon>campanulids</taxon>
        <taxon>Asterales</taxon>
        <taxon>Asteraceae</taxon>
        <taxon>Asteroideae</taxon>
        <taxon>Anthemideae</taxon>
        <taxon>Anthemidinae</taxon>
        <taxon>Tanacetum</taxon>
    </lineage>
</organism>
<dbReference type="AlphaFoldDB" id="A0A699TVV3"/>
<evidence type="ECO:0000313" key="1">
    <source>
        <dbReference type="EMBL" id="GFD14217.1"/>
    </source>
</evidence>
<keyword evidence="1" id="KW-0808">Transferase</keyword>